<keyword evidence="3" id="KW-1185">Reference proteome</keyword>
<accession>A0A3P7YEY5</accession>
<dbReference type="EMBL" id="UZAF01022671">
    <property type="protein sequence ID" value="VDO86520.1"/>
    <property type="molecule type" value="Genomic_DNA"/>
</dbReference>
<sequence length="46" mass="5490">MCETRQRGLCRWCIILLMADMLDRIHFCSYSEWRRLLLGAPPLIAH</sequence>
<proteinExistence type="predicted"/>
<evidence type="ECO:0000256" key="1">
    <source>
        <dbReference type="SAM" id="SignalP"/>
    </source>
</evidence>
<dbReference type="AlphaFoldDB" id="A0A3P7YEY5"/>
<protein>
    <submittedName>
        <fullName evidence="2">Uncharacterized protein</fullName>
    </submittedName>
</protein>
<reference evidence="2 3" key="1">
    <citation type="submission" date="2018-11" db="EMBL/GenBank/DDBJ databases">
        <authorList>
            <consortium name="Pathogen Informatics"/>
        </authorList>
    </citation>
    <scope>NUCLEOTIDE SEQUENCE [LARGE SCALE GENOMIC DNA]</scope>
    <source>
        <strain evidence="2 3">MHpl1</strain>
    </source>
</reference>
<evidence type="ECO:0000313" key="3">
    <source>
        <dbReference type="Proteomes" id="UP000268014"/>
    </source>
</evidence>
<organism evidence="2 3">
    <name type="scientific">Haemonchus placei</name>
    <name type="common">Barber's pole worm</name>
    <dbReference type="NCBI Taxonomy" id="6290"/>
    <lineage>
        <taxon>Eukaryota</taxon>
        <taxon>Metazoa</taxon>
        <taxon>Ecdysozoa</taxon>
        <taxon>Nematoda</taxon>
        <taxon>Chromadorea</taxon>
        <taxon>Rhabditida</taxon>
        <taxon>Rhabditina</taxon>
        <taxon>Rhabditomorpha</taxon>
        <taxon>Strongyloidea</taxon>
        <taxon>Trichostrongylidae</taxon>
        <taxon>Haemonchus</taxon>
    </lineage>
</organism>
<dbReference type="Proteomes" id="UP000268014">
    <property type="component" value="Unassembled WGS sequence"/>
</dbReference>
<feature type="signal peptide" evidence="1">
    <location>
        <begin position="1"/>
        <end position="24"/>
    </location>
</feature>
<evidence type="ECO:0000313" key="2">
    <source>
        <dbReference type="EMBL" id="VDO86520.1"/>
    </source>
</evidence>
<name>A0A3P7YEY5_HAEPC</name>
<keyword evidence="1" id="KW-0732">Signal</keyword>
<gene>
    <name evidence="2" type="ORF">HPLM_LOCUS20874</name>
</gene>
<feature type="chain" id="PRO_5018074129" evidence="1">
    <location>
        <begin position="25"/>
        <end position="46"/>
    </location>
</feature>